<dbReference type="EMBL" id="PDTI01000054">
    <property type="protein sequence ID" value="PIE62245.1"/>
    <property type="molecule type" value="Genomic_DNA"/>
</dbReference>
<protein>
    <submittedName>
        <fullName evidence="1">Transposase</fullName>
    </submittedName>
</protein>
<evidence type="ECO:0000313" key="2">
    <source>
        <dbReference type="Proteomes" id="UP000231203"/>
    </source>
</evidence>
<accession>A0A2G6MQE6</accession>
<proteinExistence type="predicted"/>
<evidence type="ECO:0000313" key="1">
    <source>
        <dbReference type="EMBL" id="PIE62245.1"/>
    </source>
</evidence>
<organism evidence="1 2">
    <name type="scientific">Desulfobacter postgatei</name>
    <dbReference type="NCBI Taxonomy" id="2293"/>
    <lineage>
        <taxon>Bacteria</taxon>
        <taxon>Pseudomonadati</taxon>
        <taxon>Thermodesulfobacteriota</taxon>
        <taxon>Desulfobacteria</taxon>
        <taxon>Desulfobacterales</taxon>
        <taxon>Desulfobacteraceae</taxon>
        <taxon>Desulfobacter</taxon>
    </lineage>
</organism>
<dbReference type="Proteomes" id="UP000231203">
    <property type="component" value="Unassembled WGS sequence"/>
</dbReference>
<comment type="caution">
    <text evidence="1">The sequence shown here is derived from an EMBL/GenBank/DDBJ whole genome shotgun (WGS) entry which is preliminary data.</text>
</comment>
<reference evidence="1 2" key="1">
    <citation type="submission" date="2017-10" db="EMBL/GenBank/DDBJ databases">
        <title>Novel microbial diversity and functional potential in the marine mammal oral microbiome.</title>
        <authorList>
            <person name="Dudek N.K."/>
            <person name="Sun C.L."/>
            <person name="Burstein D."/>
            <person name="Kantor R.S."/>
            <person name="Aliaga Goltsman D.S."/>
            <person name="Bik E.M."/>
            <person name="Thomas B.C."/>
            <person name="Banfield J.F."/>
            <person name="Relman D.A."/>
        </authorList>
    </citation>
    <scope>NUCLEOTIDE SEQUENCE [LARGE SCALE GENOMIC DNA]</scope>
    <source>
        <strain evidence="1">DOLJORAL78_47_202</strain>
    </source>
</reference>
<sequence length="318" mass="36804">MKIRLHKNATTTPAQRAYIQNNPHLSVASLAKKIGVSKTTVRRWQKRMDVYDRPHTPKRIKTVLAPIEEINVIICRIAFRAGLDDLGQISGSFFKTNCSRASLSRCLKRYQISRMPALSRSVPFNLKDHTGTYFYYNCFHLPSFVEGEPPRVLQTLLDCSFRIFHAQFSTMGHTFISDHIQDFPLRILGIIYNDPVNLCDENPDNRNINAKNIGMKIPDNNLELLCRRLDLSFFRINDLHTDTINELNRQAKKIVNQSDIKKDTPIWNTNKTLTKQICHYNFELSLSALKQKTPYQAMEAHYTHFPNSFKHKPTISVL</sequence>
<dbReference type="AlphaFoldDB" id="A0A2G6MQE6"/>
<dbReference type="Pfam" id="PF13412">
    <property type="entry name" value="HTH_24"/>
    <property type="match status" value="1"/>
</dbReference>
<gene>
    <name evidence="1" type="ORF">CSA25_06090</name>
</gene>
<name>A0A2G6MQE6_9BACT</name>